<evidence type="ECO:0000256" key="1">
    <source>
        <dbReference type="SAM" id="MobiDB-lite"/>
    </source>
</evidence>
<dbReference type="EMBL" id="BNDX01000008">
    <property type="protein sequence ID" value="GHI31464.1"/>
    <property type="molecule type" value="Genomic_DNA"/>
</dbReference>
<accession>A0ABQ3Q2K2</accession>
<protein>
    <submittedName>
        <fullName evidence="2">Uncharacterized protein</fullName>
    </submittedName>
</protein>
<keyword evidence="3" id="KW-1185">Reference proteome</keyword>
<feature type="region of interest" description="Disordered" evidence="1">
    <location>
        <begin position="1"/>
        <end position="32"/>
    </location>
</feature>
<evidence type="ECO:0000313" key="3">
    <source>
        <dbReference type="Proteomes" id="UP001052655"/>
    </source>
</evidence>
<reference evidence="2" key="1">
    <citation type="submission" date="2024-05" db="EMBL/GenBank/DDBJ databases">
        <title>Whole genome shotgun sequence of Streptomyces daghestanicus NBRC 12762.</title>
        <authorList>
            <person name="Komaki H."/>
            <person name="Tamura T."/>
        </authorList>
    </citation>
    <scope>NUCLEOTIDE SEQUENCE</scope>
    <source>
        <strain evidence="2">NBRC 12762</strain>
    </source>
</reference>
<proteinExistence type="predicted"/>
<gene>
    <name evidence="2" type="ORF">Sdagh_31940</name>
</gene>
<evidence type="ECO:0000313" key="2">
    <source>
        <dbReference type="EMBL" id="GHI31464.1"/>
    </source>
</evidence>
<dbReference type="Proteomes" id="UP001052655">
    <property type="component" value="Unassembled WGS sequence"/>
</dbReference>
<sequence>MGGVRAEGGARLTRRREGPPAARPPLPGPCSRHCGPYFRPVRELIDPSTPRGTSFAAPIRAL</sequence>
<comment type="caution">
    <text evidence="2">The sequence shown here is derived from an EMBL/GenBank/DDBJ whole genome shotgun (WGS) entry which is preliminary data.</text>
</comment>
<name>A0ABQ3Q2K2_9ACTN</name>
<organism evidence="2 3">
    <name type="scientific">Streptomyces daghestanicus</name>
    <dbReference type="NCBI Taxonomy" id="66885"/>
    <lineage>
        <taxon>Bacteria</taxon>
        <taxon>Bacillati</taxon>
        <taxon>Actinomycetota</taxon>
        <taxon>Actinomycetes</taxon>
        <taxon>Kitasatosporales</taxon>
        <taxon>Streptomycetaceae</taxon>
        <taxon>Streptomyces</taxon>
    </lineage>
</organism>